<evidence type="ECO:0000256" key="6">
    <source>
        <dbReference type="ARBA" id="ARBA00023233"/>
    </source>
</evidence>
<dbReference type="GO" id="GO:0042981">
    <property type="term" value="P:regulation of apoptotic process"/>
    <property type="evidence" value="ECO:0007669"/>
    <property type="project" value="InterPro"/>
</dbReference>
<feature type="domain" description="CARD" evidence="7">
    <location>
        <begin position="103"/>
        <end position="193"/>
    </location>
</feature>
<dbReference type="InterPro" id="IPR004020">
    <property type="entry name" value="DAPIN"/>
</dbReference>
<sequence length="207" mass="23089">MASRTIKAALADVLENLSEENFKKFCHHLMDLRAGPRIRRTAVEGKSCLEVADVMVSTFTEVKVVGVAEEILRDIGCTQEADDLAEETPGPSNKPGESIIFSPLSSGKHFVDRHRVDLINRVSNIGPILDDLLDKNVIQQEVYEQIRALPTTQDKIRELYSGPLKASEACKDAFYESLQLNEKFLIDDLSADLSRVYPCLSPERELG</sequence>
<dbReference type="Ensembl" id="ENSMAMT00000055820.1">
    <property type="protein sequence ID" value="ENSMAMP00000045172.1"/>
    <property type="gene ID" value="ENSMAMG00000009507.2"/>
</dbReference>
<proteinExistence type="predicted"/>
<dbReference type="GO" id="GO:0061702">
    <property type="term" value="C:canonical inflammasome complex"/>
    <property type="evidence" value="ECO:0007669"/>
    <property type="project" value="UniProtKB-SubCell"/>
</dbReference>
<dbReference type="PROSITE" id="PS50824">
    <property type="entry name" value="DAPIN"/>
    <property type="match status" value="1"/>
</dbReference>
<evidence type="ECO:0000256" key="5">
    <source>
        <dbReference type="ARBA" id="ARBA00023198"/>
    </source>
</evidence>
<dbReference type="InterPro" id="IPR011029">
    <property type="entry name" value="DEATH-like_dom_sf"/>
</dbReference>
<keyword evidence="4" id="KW-0391">Immunity</keyword>
<evidence type="ECO:0000313" key="10">
    <source>
        <dbReference type="Proteomes" id="UP000261640"/>
    </source>
</evidence>
<dbReference type="Gene3D" id="1.10.533.10">
    <property type="entry name" value="Death Domain, Fas"/>
    <property type="match status" value="2"/>
</dbReference>
<protein>
    <submittedName>
        <fullName evidence="9">PYD and CARD domain containing</fullName>
    </submittedName>
</protein>
<evidence type="ECO:0000256" key="1">
    <source>
        <dbReference type="ARBA" id="ARBA00004110"/>
    </source>
</evidence>
<keyword evidence="2" id="KW-0963">Cytoplasm</keyword>
<dbReference type="InterPro" id="IPR051249">
    <property type="entry name" value="NLRP_Inflammasome"/>
</dbReference>
<keyword evidence="6" id="KW-1271">Inflammasome</keyword>
<dbReference type="InterPro" id="IPR033516">
    <property type="entry name" value="CARD8/ASC/NALP1_CARD"/>
</dbReference>
<evidence type="ECO:0000313" key="9">
    <source>
        <dbReference type="Ensembl" id="ENSMAMP00000045172.1"/>
    </source>
</evidence>
<evidence type="ECO:0000259" key="7">
    <source>
        <dbReference type="PROSITE" id="PS50209"/>
    </source>
</evidence>
<dbReference type="Proteomes" id="UP000261640">
    <property type="component" value="Unplaced"/>
</dbReference>
<dbReference type="GO" id="GO:0006954">
    <property type="term" value="P:inflammatory response"/>
    <property type="evidence" value="ECO:0007669"/>
    <property type="project" value="UniProtKB-KW"/>
</dbReference>
<dbReference type="InterPro" id="IPR001315">
    <property type="entry name" value="CARD"/>
</dbReference>
<feature type="domain" description="Pyrin" evidence="8">
    <location>
        <begin position="1"/>
        <end position="91"/>
    </location>
</feature>
<keyword evidence="3" id="KW-0399">Innate immunity</keyword>
<organism evidence="9 10">
    <name type="scientific">Mastacembelus armatus</name>
    <name type="common">zig-zag eel</name>
    <dbReference type="NCBI Taxonomy" id="205130"/>
    <lineage>
        <taxon>Eukaryota</taxon>
        <taxon>Metazoa</taxon>
        <taxon>Chordata</taxon>
        <taxon>Craniata</taxon>
        <taxon>Vertebrata</taxon>
        <taxon>Euteleostomi</taxon>
        <taxon>Actinopterygii</taxon>
        <taxon>Neopterygii</taxon>
        <taxon>Teleostei</taxon>
        <taxon>Neoteleostei</taxon>
        <taxon>Acanthomorphata</taxon>
        <taxon>Anabantaria</taxon>
        <taxon>Synbranchiformes</taxon>
        <taxon>Mastacembelidae</taxon>
        <taxon>Mastacembelus</taxon>
    </lineage>
</organism>
<keyword evidence="10" id="KW-1185">Reference proteome</keyword>
<reference evidence="9" key="2">
    <citation type="submission" date="2025-09" db="UniProtKB">
        <authorList>
            <consortium name="Ensembl"/>
        </authorList>
    </citation>
    <scope>IDENTIFICATION</scope>
</reference>
<dbReference type="FunFam" id="1.10.533.10:FF:000013">
    <property type="entry name" value="Apoptosis-associated speck-like protein containing a CARD"/>
    <property type="match status" value="1"/>
</dbReference>
<dbReference type="GeneTree" id="ENSGT00940000164898"/>
<evidence type="ECO:0000256" key="2">
    <source>
        <dbReference type="ARBA" id="ARBA00022490"/>
    </source>
</evidence>
<dbReference type="SMART" id="SM01289">
    <property type="entry name" value="PYRIN"/>
    <property type="match status" value="1"/>
</dbReference>
<comment type="subcellular location">
    <subcellularLocation>
        <location evidence="1">Inflammasome</location>
    </subcellularLocation>
</comment>
<dbReference type="PROSITE" id="PS50209">
    <property type="entry name" value="CARD"/>
    <property type="match status" value="1"/>
</dbReference>
<evidence type="ECO:0000259" key="8">
    <source>
        <dbReference type="PROSITE" id="PS50824"/>
    </source>
</evidence>
<reference evidence="9" key="1">
    <citation type="submission" date="2025-08" db="UniProtKB">
        <authorList>
            <consortium name="Ensembl"/>
        </authorList>
    </citation>
    <scope>IDENTIFICATION</scope>
</reference>
<dbReference type="CDD" id="cd08330">
    <property type="entry name" value="CARD_ASC_NALP1"/>
    <property type="match status" value="1"/>
</dbReference>
<dbReference type="GO" id="GO:0045087">
    <property type="term" value="P:innate immune response"/>
    <property type="evidence" value="ECO:0007669"/>
    <property type="project" value="UniProtKB-KW"/>
</dbReference>
<dbReference type="SUPFAM" id="SSF47986">
    <property type="entry name" value="DEATH domain"/>
    <property type="match status" value="2"/>
</dbReference>
<accession>A0A7N8X2I7</accession>
<evidence type="ECO:0000256" key="4">
    <source>
        <dbReference type="ARBA" id="ARBA00022859"/>
    </source>
</evidence>
<evidence type="ECO:0000256" key="3">
    <source>
        <dbReference type="ARBA" id="ARBA00022588"/>
    </source>
</evidence>
<keyword evidence="5" id="KW-0395">Inflammatory response</keyword>
<dbReference type="Pfam" id="PF00619">
    <property type="entry name" value="CARD"/>
    <property type="match status" value="1"/>
</dbReference>
<name>A0A7N8X2I7_9TELE</name>
<dbReference type="PANTHER" id="PTHR46985">
    <property type="entry name" value="NACHT, LRR AND PYD DOMAINS-CONTAINING PROTEIN 1"/>
    <property type="match status" value="1"/>
</dbReference>
<dbReference type="Pfam" id="PF02758">
    <property type="entry name" value="PYRIN"/>
    <property type="match status" value="1"/>
</dbReference>
<dbReference type="AlphaFoldDB" id="A0A7N8X2I7"/>
<dbReference type="PANTHER" id="PTHR46985:SF2">
    <property type="entry name" value="APOPTOSIS-ASSOCIATED SPECK-LIKE PROTEIN CONTAINING A CARD"/>
    <property type="match status" value="1"/>
</dbReference>